<dbReference type="GO" id="GO:0003677">
    <property type="term" value="F:DNA binding"/>
    <property type="evidence" value="ECO:0007669"/>
    <property type="project" value="InterPro"/>
</dbReference>
<protein>
    <submittedName>
        <fullName evidence="2">DNA binding domain protein, excisionase family</fullName>
    </submittedName>
</protein>
<gene>
    <name evidence="2" type="ordered locus">Sta7437_1082</name>
</gene>
<dbReference type="EMBL" id="CP003653">
    <property type="protein sequence ID" value="AFZ34658.1"/>
    <property type="molecule type" value="Genomic_DNA"/>
</dbReference>
<dbReference type="AlphaFoldDB" id="K9XQ65"/>
<dbReference type="RefSeq" id="WP_015192331.1">
    <property type="nucleotide sequence ID" value="NC_019748.1"/>
</dbReference>
<dbReference type="InterPro" id="IPR041657">
    <property type="entry name" value="HTH_17"/>
</dbReference>
<dbReference type="STRING" id="111780.Sta7437_1082"/>
<evidence type="ECO:0000313" key="3">
    <source>
        <dbReference type="Proteomes" id="UP000010473"/>
    </source>
</evidence>
<dbReference type="SUPFAM" id="SSF46955">
    <property type="entry name" value="Putative DNA-binding domain"/>
    <property type="match status" value="1"/>
</dbReference>
<dbReference type="OrthoDB" id="26212at2"/>
<sequence>MSKQLSSFNTLKPKKNETSAIKKLEKFLTAEKSLPKLISSTGEEIVLPESVYNALYQVVEAMASGNSITISPLDQEMTTQEAADLLNVSRPYLIKLLEQGEIPHTKVGKHRRINCRDIFAYKQLRDRQRSKSLSEFTAFLQEEGFYDEDTNCVDE</sequence>
<dbReference type="Proteomes" id="UP000010473">
    <property type="component" value="Chromosome"/>
</dbReference>
<evidence type="ECO:0000259" key="1">
    <source>
        <dbReference type="Pfam" id="PF12728"/>
    </source>
</evidence>
<reference evidence="3" key="1">
    <citation type="journal article" date="2013" name="Proc. Natl. Acad. Sci. U.S.A.">
        <title>Improving the coverage of the cyanobacterial phylum using diversity-driven genome sequencing.</title>
        <authorList>
            <person name="Shih P.M."/>
            <person name="Wu D."/>
            <person name="Latifi A."/>
            <person name="Axen S.D."/>
            <person name="Fewer D.P."/>
            <person name="Talla E."/>
            <person name="Calteau A."/>
            <person name="Cai F."/>
            <person name="Tandeau de Marsac N."/>
            <person name="Rippka R."/>
            <person name="Herdman M."/>
            <person name="Sivonen K."/>
            <person name="Coursin T."/>
            <person name="Laurent T."/>
            <person name="Goodwin L."/>
            <person name="Nolan M."/>
            <person name="Davenport K.W."/>
            <person name="Han C.S."/>
            <person name="Rubin E.M."/>
            <person name="Eisen J.A."/>
            <person name="Woyke T."/>
            <person name="Gugger M."/>
            <person name="Kerfeld C.A."/>
        </authorList>
    </citation>
    <scope>NUCLEOTIDE SEQUENCE [LARGE SCALE GENOMIC DNA]</scope>
    <source>
        <strain evidence="3">ATCC 29371 / PCC 7437</strain>
    </source>
</reference>
<organism evidence="2 3">
    <name type="scientific">Stanieria cyanosphaera (strain ATCC 29371 / PCC 7437)</name>
    <dbReference type="NCBI Taxonomy" id="111780"/>
    <lineage>
        <taxon>Bacteria</taxon>
        <taxon>Bacillati</taxon>
        <taxon>Cyanobacteriota</taxon>
        <taxon>Cyanophyceae</taxon>
        <taxon>Pleurocapsales</taxon>
        <taxon>Dermocarpellaceae</taxon>
        <taxon>Stanieria</taxon>
    </lineage>
</organism>
<dbReference type="Pfam" id="PF12728">
    <property type="entry name" value="HTH_17"/>
    <property type="match status" value="1"/>
</dbReference>
<keyword evidence="3" id="KW-1185">Reference proteome</keyword>
<dbReference type="InterPro" id="IPR009061">
    <property type="entry name" value="DNA-bd_dom_put_sf"/>
</dbReference>
<name>K9XQ65_STAC7</name>
<proteinExistence type="predicted"/>
<feature type="domain" description="Helix-turn-helix" evidence="1">
    <location>
        <begin position="77"/>
        <end position="123"/>
    </location>
</feature>
<dbReference type="InterPro" id="IPR010093">
    <property type="entry name" value="SinI_DNA-bd"/>
</dbReference>
<dbReference type="HOGENOM" id="CLU_106726_1_0_3"/>
<dbReference type="eggNOG" id="COG3311">
    <property type="taxonomic scope" value="Bacteria"/>
</dbReference>
<evidence type="ECO:0000313" key="2">
    <source>
        <dbReference type="EMBL" id="AFZ34658.1"/>
    </source>
</evidence>
<dbReference type="NCBIfam" id="TIGR01764">
    <property type="entry name" value="excise"/>
    <property type="match status" value="1"/>
</dbReference>
<accession>K9XQ65</accession>
<dbReference type="KEGG" id="scs:Sta7437_1082"/>